<dbReference type="Proteomes" id="UP000070299">
    <property type="component" value="Unassembled WGS sequence"/>
</dbReference>
<feature type="transmembrane region" description="Helical" evidence="1">
    <location>
        <begin position="12"/>
        <end position="38"/>
    </location>
</feature>
<dbReference type="CDD" id="cd07341">
    <property type="entry name" value="M56_BlaR1_MecR1_like"/>
    <property type="match status" value="1"/>
</dbReference>
<dbReference type="Gene3D" id="3.30.2010.10">
    <property type="entry name" value="Metalloproteases ('zincins'), catalytic domain"/>
    <property type="match status" value="1"/>
</dbReference>
<evidence type="ECO:0000259" key="2">
    <source>
        <dbReference type="Pfam" id="PF05569"/>
    </source>
</evidence>
<keyword evidence="4" id="KW-1185">Reference proteome</keyword>
<gene>
    <name evidence="3" type="ORF">AX660_01485</name>
</gene>
<feature type="transmembrane region" description="Helical" evidence="1">
    <location>
        <begin position="50"/>
        <end position="69"/>
    </location>
</feature>
<comment type="caution">
    <text evidence="3">The sequence shown here is derived from an EMBL/GenBank/DDBJ whole genome shotgun (WGS) entry which is preliminary data.</text>
</comment>
<keyword evidence="1" id="KW-0812">Transmembrane</keyword>
<feature type="transmembrane region" description="Helical" evidence="1">
    <location>
        <begin position="218"/>
        <end position="240"/>
    </location>
</feature>
<organism evidence="3 4">
    <name type="scientific">Paraglaciecola hydrolytica</name>
    <dbReference type="NCBI Taxonomy" id="1799789"/>
    <lineage>
        <taxon>Bacteria</taxon>
        <taxon>Pseudomonadati</taxon>
        <taxon>Pseudomonadota</taxon>
        <taxon>Gammaproteobacteria</taxon>
        <taxon>Alteromonadales</taxon>
        <taxon>Alteromonadaceae</taxon>
        <taxon>Paraglaciecola</taxon>
    </lineage>
</organism>
<dbReference type="Pfam" id="PF05569">
    <property type="entry name" value="Peptidase_M56"/>
    <property type="match status" value="1"/>
</dbReference>
<evidence type="ECO:0000256" key="1">
    <source>
        <dbReference type="SAM" id="Phobius"/>
    </source>
</evidence>
<accession>A0A148KLE3</accession>
<evidence type="ECO:0000313" key="3">
    <source>
        <dbReference type="EMBL" id="KXI27089.1"/>
    </source>
</evidence>
<sequence length="677" mass="76025">MDNLSSILDPHLIYALGWTLVHSLWQSLLVFVLLSSGLKMTNSLRPALRYRLCISALCCCVILSGLTFYQNYTQSVQTSLYLGDIQTHIALVYEGSFWSSIYQNINPWLSSVVLVWFVGFGLQFVRYLYDVLQGLQLKTQNTFTVSPEWQKRLARLLNVLQIKHSVEFKLSSKISVPCIVGHFKPVVLLPLGLFTQLPMEQVEAIVLHELAHIKRNDYLLNLVQYLVKIVFFFNPFVLLICHKIDFEREAACDDIAAKACGNALIFAKSLSRFAEFSQQRQSVLAAHKQSFFLLDRVKRIFTRTLPLSAAAERLVLLMGIAVFGLTLNVNASDQITGLVANSPTINLATMTSQNDQNTSVDIDVLGAATTSQTNVQQSIDEQLAPQPIELIENIDTKLENVALSTQSTQPNNIKPFENNTILLASAARDFALGNNPTDTILPVTPTSFTEPNQQQQAVSNTQSETTSLVKFEKPLADLSLVKINNSGFDLALFEPQFVDKQYRGIKLLPINVDKTIVESNFKRWEVITYQGLKDSLNGINQLITQHNASLGAIPDKDLLVARIEIKKVVHMKLWAGLVNDGNRRSTHSNSVEYLAGAQLQIVLNEALSKDKIGIIWAGFDVDGESLSGKNFKFWNSETQQNYWHEIMHSTLAKLDNTLEQIQGRNFVEFNPKLNNQY</sequence>
<dbReference type="AlphaFoldDB" id="A0A148KLE3"/>
<protein>
    <recommendedName>
        <fullName evidence="2">Peptidase M56 domain-containing protein</fullName>
    </recommendedName>
</protein>
<dbReference type="RefSeq" id="WP_068381391.1">
    <property type="nucleotide sequence ID" value="NZ_LSNE01000015.1"/>
</dbReference>
<reference evidence="4" key="1">
    <citation type="submission" date="2016-02" db="EMBL/GenBank/DDBJ databases">
        <authorList>
            <person name="Schultz-Johansen M."/>
            <person name="Glaring M.A."/>
            <person name="Bech P.K."/>
            <person name="Stougaard P."/>
        </authorList>
    </citation>
    <scope>NUCLEOTIDE SEQUENCE [LARGE SCALE GENOMIC DNA]</scope>
    <source>
        <strain evidence="4">S66</strain>
    </source>
</reference>
<evidence type="ECO:0000313" key="4">
    <source>
        <dbReference type="Proteomes" id="UP000070299"/>
    </source>
</evidence>
<name>A0A148KLE3_9ALTE</name>
<dbReference type="STRING" id="1799789.AX660_01485"/>
<dbReference type="PANTHER" id="PTHR34978">
    <property type="entry name" value="POSSIBLE SENSOR-TRANSDUCER PROTEIN BLAR"/>
    <property type="match status" value="1"/>
</dbReference>
<dbReference type="InterPro" id="IPR052173">
    <property type="entry name" value="Beta-lactam_resp_regulator"/>
</dbReference>
<feature type="transmembrane region" description="Helical" evidence="1">
    <location>
        <begin position="108"/>
        <end position="129"/>
    </location>
</feature>
<dbReference type="OrthoDB" id="15218at2"/>
<keyword evidence="1" id="KW-1133">Transmembrane helix</keyword>
<dbReference type="EMBL" id="LSNE01000015">
    <property type="protein sequence ID" value="KXI27089.1"/>
    <property type="molecule type" value="Genomic_DNA"/>
</dbReference>
<proteinExistence type="predicted"/>
<dbReference type="PANTHER" id="PTHR34978:SF3">
    <property type="entry name" value="SLR0241 PROTEIN"/>
    <property type="match status" value="1"/>
</dbReference>
<feature type="domain" description="Peptidase M56" evidence="2">
    <location>
        <begin position="109"/>
        <end position="254"/>
    </location>
</feature>
<keyword evidence="1" id="KW-0472">Membrane</keyword>
<dbReference type="InterPro" id="IPR008756">
    <property type="entry name" value="Peptidase_M56"/>
</dbReference>